<evidence type="ECO:0000259" key="3">
    <source>
        <dbReference type="Pfam" id="PF00685"/>
    </source>
</evidence>
<keyword evidence="2" id="KW-0808">Transferase</keyword>
<dbReference type="GO" id="GO:0008146">
    <property type="term" value="F:sulfotransferase activity"/>
    <property type="evidence" value="ECO:0007669"/>
    <property type="project" value="InterPro"/>
</dbReference>
<evidence type="ECO:0000256" key="1">
    <source>
        <dbReference type="ARBA" id="ARBA00005771"/>
    </source>
</evidence>
<dbReference type="Pfam" id="PF00685">
    <property type="entry name" value="Sulfotransfer_1"/>
    <property type="match status" value="1"/>
</dbReference>
<accession>A0A9P0GAU2</accession>
<dbReference type="EMBL" id="OV651814">
    <property type="protein sequence ID" value="CAH1106398.1"/>
    <property type="molecule type" value="Genomic_DNA"/>
</dbReference>
<proteinExistence type="inferred from homology"/>
<gene>
    <name evidence="4" type="ORF">PSYICH_LOCUS7685</name>
</gene>
<dbReference type="AlphaFoldDB" id="A0A9P0GAU2"/>
<sequence>MVWLLANDLDYEKAAEVPLAMRFPFFEFSSFVHSETKATFLKENQFDADKCKIIQNIDYPGWKYLHEMTERRFIKTHLPFSLLPPKLLETGCKVIYVARNPKDVAVSFYHLNRAYRTQGYIGDFTQFWKYFQKGLVAWSPYWEHIKEGWNRRHEKNCLFLFYEDMNKVDLKPVIEKISNFLGKQYSDQEICLLEDHLRIDNFKNNKSVNNDDHKELGILLSTEENFVRKGKSGGWKSYFDDDLNTEADIWIQENLKSFDIQFPITK</sequence>
<comment type="similarity">
    <text evidence="1">Belongs to the sulfotransferase 1 family.</text>
</comment>
<name>A0A9P0GAU2_9CUCU</name>
<reference evidence="4" key="1">
    <citation type="submission" date="2022-01" db="EMBL/GenBank/DDBJ databases">
        <authorList>
            <person name="King R."/>
        </authorList>
    </citation>
    <scope>NUCLEOTIDE SEQUENCE</scope>
</reference>
<dbReference type="Proteomes" id="UP001153636">
    <property type="component" value="Chromosome 2"/>
</dbReference>
<evidence type="ECO:0000313" key="4">
    <source>
        <dbReference type="EMBL" id="CAH1106398.1"/>
    </source>
</evidence>
<dbReference type="Gene3D" id="3.40.50.300">
    <property type="entry name" value="P-loop containing nucleotide triphosphate hydrolases"/>
    <property type="match status" value="1"/>
</dbReference>
<evidence type="ECO:0000256" key="2">
    <source>
        <dbReference type="ARBA" id="ARBA00022679"/>
    </source>
</evidence>
<dbReference type="InterPro" id="IPR000863">
    <property type="entry name" value="Sulfotransferase_dom"/>
</dbReference>
<dbReference type="SUPFAM" id="SSF52540">
    <property type="entry name" value="P-loop containing nucleoside triphosphate hydrolases"/>
    <property type="match status" value="1"/>
</dbReference>
<organism evidence="4 5">
    <name type="scientific">Psylliodes chrysocephalus</name>
    <dbReference type="NCBI Taxonomy" id="3402493"/>
    <lineage>
        <taxon>Eukaryota</taxon>
        <taxon>Metazoa</taxon>
        <taxon>Ecdysozoa</taxon>
        <taxon>Arthropoda</taxon>
        <taxon>Hexapoda</taxon>
        <taxon>Insecta</taxon>
        <taxon>Pterygota</taxon>
        <taxon>Neoptera</taxon>
        <taxon>Endopterygota</taxon>
        <taxon>Coleoptera</taxon>
        <taxon>Polyphaga</taxon>
        <taxon>Cucujiformia</taxon>
        <taxon>Chrysomeloidea</taxon>
        <taxon>Chrysomelidae</taxon>
        <taxon>Galerucinae</taxon>
        <taxon>Alticini</taxon>
        <taxon>Psylliodes</taxon>
    </lineage>
</organism>
<feature type="domain" description="Sulfotransferase" evidence="3">
    <location>
        <begin position="1"/>
        <end position="258"/>
    </location>
</feature>
<dbReference type="InterPro" id="IPR027417">
    <property type="entry name" value="P-loop_NTPase"/>
</dbReference>
<evidence type="ECO:0000313" key="5">
    <source>
        <dbReference type="Proteomes" id="UP001153636"/>
    </source>
</evidence>
<dbReference type="OrthoDB" id="205623at2759"/>
<dbReference type="PANTHER" id="PTHR11783">
    <property type="entry name" value="SULFOTRANSFERASE SULT"/>
    <property type="match status" value="1"/>
</dbReference>
<keyword evidence="5" id="KW-1185">Reference proteome</keyword>
<protein>
    <recommendedName>
        <fullName evidence="3">Sulfotransferase domain-containing protein</fullName>
    </recommendedName>
</protein>